<dbReference type="EMBL" id="JWZT01000570">
    <property type="protein sequence ID" value="KII74019.1"/>
    <property type="molecule type" value="Genomic_DNA"/>
</dbReference>
<reference evidence="1 2" key="1">
    <citation type="journal article" date="2014" name="Genome Biol. Evol.">
        <title>The genome of the myxosporean Thelohanellus kitauei shows adaptations to nutrient acquisition within its fish host.</title>
        <authorList>
            <person name="Yang Y."/>
            <person name="Xiong J."/>
            <person name="Zhou Z."/>
            <person name="Huo F."/>
            <person name="Miao W."/>
            <person name="Ran C."/>
            <person name="Liu Y."/>
            <person name="Zhang J."/>
            <person name="Feng J."/>
            <person name="Wang M."/>
            <person name="Wang M."/>
            <person name="Wang L."/>
            <person name="Yao B."/>
        </authorList>
    </citation>
    <scope>NUCLEOTIDE SEQUENCE [LARGE SCALE GENOMIC DNA]</scope>
    <source>
        <strain evidence="1">Wuqing</strain>
    </source>
</reference>
<comment type="caution">
    <text evidence="1">The sequence shown here is derived from an EMBL/GenBank/DDBJ whole genome shotgun (WGS) entry which is preliminary data.</text>
</comment>
<dbReference type="Proteomes" id="UP000031668">
    <property type="component" value="Unassembled WGS sequence"/>
</dbReference>
<evidence type="ECO:0000313" key="2">
    <source>
        <dbReference type="Proteomes" id="UP000031668"/>
    </source>
</evidence>
<sequence>MVLKTFTVKLDSLSHAWFGYFGVGWNAMRVDSGGERVELNNIWKLPGNSDQNWQVDLQKPGSYLNEGLFVIGNNQGCYLKMLSQNVVMAQTQQKPLWYSSPSGQSHEGQCLASESLALLESMCADGCLSGKRP</sequence>
<protein>
    <submittedName>
        <fullName evidence="1">Uncharacterized protein</fullName>
    </submittedName>
</protein>
<name>A0A0C2J880_THEKT</name>
<keyword evidence="2" id="KW-1185">Reference proteome</keyword>
<proteinExistence type="predicted"/>
<organism evidence="1 2">
    <name type="scientific">Thelohanellus kitauei</name>
    <name type="common">Myxosporean</name>
    <dbReference type="NCBI Taxonomy" id="669202"/>
    <lineage>
        <taxon>Eukaryota</taxon>
        <taxon>Metazoa</taxon>
        <taxon>Cnidaria</taxon>
        <taxon>Myxozoa</taxon>
        <taxon>Myxosporea</taxon>
        <taxon>Bivalvulida</taxon>
        <taxon>Platysporina</taxon>
        <taxon>Myxobolidae</taxon>
        <taxon>Thelohanellus</taxon>
    </lineage>
</organism>
<accession>A0A0C2J880</accession>
<evidence type="ECO:0000313" key="1">
    <source>
        <dbReference type="EMBL" id="KII74019.1"/>
    </source>
</evidence>
<gene>
    <name evidence="1" type="ORF">RF11_04162</name>
</gene>
<dbReference type="AlphaFoldDB" id="A0A0C2J880"/>